<dbReference type="InterPro" id="IPR036291">
    <property type="entry name" value="NAD(P)-bd_dom_sf"/>
</dbReference>
<dbReference type="PANTHER" id="PTHR43708">
    <property type="entry name" value="CONSERVED EXPRESSED OXIDOREDUCTASE (EUROFUNG)"/>
    <property type="match status" value="1"/>
</dbReference>
<dbReference type="Proteomes" id="UP001203004">
    <property type="component" value="Unassembled WGS sequence"/>
</dbReference>
<keyword evidence="4" id="KW-1185">Reference proteome</keyword>
<feature type="domain" description="Gfo/Idh/MocA-like oxidoreductase N-terminal" evidence="1">
    <location>
        <begin position="2"/>
        <end position="120"/>
    </location>
</feature>
<dbReference type="InterPro" id="IPR051317">
    <property type="entry name" value="Gfo/Idh/MocA_oxidoreduct"/>
</dbReference>
<dbReference type="Pfam" id="PF01408">
    <property type="entry name" value="GFO_IDH_MocA"/>
    <property type="match status" value="1"/>
</dbReference>
<dbReference type="SUPFAM" id="SSF55347">
    <property type="entry name" value="Glyceraldehyde-3-phosphate dehydrogenase-like, C-terminal domain"/>
    <property type="match status" value="1"/>
</dbReference>
<dbReference type="InterPro" id="IPR048477">
    <property type="entry name" value="YceM-like_C"/>
</dbReference>
<name>A0ABT0MB19_9BACL</name>
<dbReference type="Pfam" id="PF21378">
    <property type="entry name" value="YceM-like_C"/>
    <property type="match status" value="1"/>
</dbReference>
<evidence type="ECO:0000259" key="1">
    <source>
        <dbReference type="Pfam" id="PF01408"/>
    </source>
</evidence>
<comment type="caution">
    <text evidence="3">The sequence shown here is derived from an EMBL/GenBank/DDBJ whole genome shotgun (WGS) entry which is preliminary data.</text>
</comment>
<evidence type="ECO:0000313" key="4">
    <source>
        <dbReference type="Proteomes" id="UP001203004"/>
    </source>
</evidence>
<sequence length="305" mass="34686">MIKVGVIGIGSIALKAYIPVYASIGDVDFYFCTRNPKTLEKLHEKYRWDHIFTNIDEWLNQGIQAAFVHAATVAHPEIIERLIHEGVSVYTDKPLADNFESAAYLTKLADNAHVYLFTGFNRRFAPMIARAADLPDKTMIICQKNRINAAGDLRTIVFDDFIHVVDTARFLLNRPIDKYSVSISKNKENLCTGIILNMQSGNVVASAIMNRVSGANQELIQVMSKHGELLIRDLTECEWIQGKQRQIECFDDWCSTLHKRGFEQIVQSFLNTVRSGQQEPILKGDALETHRICEQVVTRNEPFER</sequence>
<protein>
    <submittedName>
        <fullName evidence="3">Gfo/Idh/MocA family oxidoreductase</fullName>
    </submittedName>
</protein>
<feature type="domain" description="YceM-like C-terminal" evidence="2">
    <location>
        <begin position="137"/>
        <end position="239"/>
    </location>
</feature>
<evidence type="ECO:0000313" key="3">
    <source>
        <dbReference type="EMBL" id="MCL1631798.1"/>
    </source>
</evidence>
<dbReference type="RefSeq" id="WP_249100484.1">
    <property type="nucleotide sequence ID" value="NZ_JAMAST010000006.1"/>
</dbReference>
<proteinExistence type="predicted"/>
<dbReference type="Gene3D" id="3.30.360.10">
    <property type="entry name" value="Dihydrodipicolinate Reductase, domain 2"/>
    <property type="match status" value="1"/>
</dbReference>
<dbReference type="Gene3D" id="3.40.50.720">
    <property type="entry name" value="NAD(P)-binding Rossmann-like Domain"/>
    <property type="match status" value="1"/>
</dbReference>
<dbReference type="SUPFAM" id="SSF51735">
    <property type="entry name" value="NAD(P)-binding Rossmann-fold domains"/>
    <property type="match status" value="1"/>
</dbReference>
<gene>
    <name evidence="3" type="ORF">M3N64_07525</name>
</gene>
<dbReference type="EMBL" id="JAMAST010000006">
    <property type="protein sequence ID" value="MCL1631798.1"/>
    <property type="molecule type" value="Genomic_DNA"/>
</dbReference>
<evidence type="ECO:0000259" key="2">
    <source>
        <dbReference type="Pfam" id="PF21378"/>
    </source>
</evidence>
<reference evidence="3 4" key="1">
    <citation type="submission" date="2022-05" db="EMBL/GenBank/DDBJ databases">
        <title>Sporolactobacillus sp nov CPB3-1, isolated from tree bark (Mangifera indica L.).</title>
        <authorList>
            <person name="Phuengjayaem S."/>
            <person name="Tanasupawat S."/>
        </authorList>
    </citation>
    <scope>NUCLEOTIDE SEQUENCE [LARGE SCALE GENOMIC DNA]</scope>
    <source>
        <strain evidence="3 4">CPB3-1</strain>
    </source>
</reference>
<dbReference type="PANTHER" id="PTHR43708:SF4">
    <property type="entry name" value="OXIDOREDUCTASE YCEM-RELATED"/>
    <property type="match status" value="1"/>
</dbReference>
<dbReference type="InterPro" id="IPR000683">
    <property type="entry name" value="Gfo/Idh/MocA-like_OxRdtase_N"/>
</dbReference>
<accession>A0ABT0MB19</accession>
<organism evidence="3 4">
    <name type="scientific">Sporolactobacillus mangiferae</name>
    <dbReference type="NCBI Taxonomy" id="2940498"/>
    <lineage>
        <taxon>Bacteria</taxon>
        <taxon>Bacillati</taxon>
        <taxon>Bacillota</taxon>
        <taxon>Bacilli</taxon>
        <taxon>Bacillales</taxon>
        <taxon>Sporolactobacillaceae</taxon>
        <taxon>Sporolactobacillus</taxon>
    </lineage>
</organism>